<proteinExistence type="inferred from homology"/>
<keyword evidence="4" id="KW-0238">DNA-binding</keyword>
<feature type="domain" description="RNA polymerase sigma-70 region 2" evidence="6">
    <location>
        <begin position="9"/>
        <end position="73"/>
    </location>
</feature>
<dbReference type="EMBL" id="CP078145">
    <property type="protein sequence ID" value="QXN89702.1"/>
    <property type="molecule type" value="Genomic_DNA"/>
</dbReference>
<dbReference type="InterPro" id="IPR013249">
    <property type="entry name" value="RNA_pol_sigma70_r4_t2"/>
</dbReference>
<dbReference type="Proteomes" id="UP000694257">
    <property type="component" value="Chromosome"/>
</dbReference>
<evidence type="ECO:0000256" key="4">
    <source>
        <dbReference type="ARBA" id="ARBA00023125"/>
    </source>
</evidence>
<evidence type="ECO:0000256" key="5">
    <source>
        <dbReference type="ARBA" id="ARBA00023163"/>
    </source>
</evidence>
<dbReference type="Pfam" id="PF08281">
    <property type="entry name" value="Sigma70_r4_2"/>
    <property type="match status" value="1"/>
</dbReference>
<dbReference type="RefSeq" id="WP_218470572.1">
    <property type="nucleotide sequence ID" value="NZ_BAABJN010000006.1"/>
</dbReference>
<dbReference type="NCBIfam" id="TIGR02937">
    <property type="entry name" value="sigma70-ECF"/>
    <property type="match status" value="1"/>
</dbReference>
<organism evidence="8 9">
    <name type="scientific">Nocardia iowensis</name>
    <dbReference type="NCBI Taxonomy" id="204891"/>
    <lineage>
        <taxon>Bacteria</taxon>
        <taxon>Bacillati</taxon>
        <taxon>Actinomycetota</taxon>
        <taxon>Actinomycetes</taxon>
        <taxon>Mycobacteriales</taxon>
        <taxon>Nocardiaceae</taxon>
        <taxon>Nocardia</taxon>
    </lineage>
</organism>
<protein>
    <submittedName>
        <fullName evidence="8">Sigma-70 family RNA polymerase sigma factor</fullName>
    </submittedName>
</protein>
<dbReference type="InterPro" id="IPR014284">
    <property type="entry name" value="RNA_pol_sigma-70_dom"/>
</dbReference>
<evidence type="ECO:0000256" key="2">
    <source>
        <dbReference type="ARBA" id="ARBA00023015"/>
    </source>
</evidence>
<keyword evidence="3" id="KW-0731">Sigma factor</keyword>
<evidence type="ECO:0000256" key="3">
    <source>
        <dbReference type="ARBA" id="ARBA00023082"/>
    </source>
</evidence>
<gene>
    <name evidence="8" type="ORF">KV110_30125</name>
</gene>
<sequence length="293" mass="31719">MDEYLADRFEAHRAHLIAVAYRMLGSLAEAEDAVQEAWLRLARVDHDSIDNLGGWLTTAVSRVCLDLLRSRRSRREDSFEEQLPDPMVVMDDGTEPEQQVVLADSIGMALLVVLDSLNPAERLAFVLHDMFAMPFDQIAPILGKSSAATKMIASRARRRVQGGTPRLDADLPRQRRAVAAFLAAARDGSFDALLSLLDPDVVLRADSGVGGIQIMRGAPVVAGLLDTFHQFANRYDVVPALVNGVAGLLSTADGSPMSVIAFTVADDRITGIDLLADSTRLAALPLPTTHPSR</sequence>
<reference evidence="8 9" key="1">
    <citation type="submission" date="2021-07" db="EMBL/GenBank/DDBJ databases">
        <title>Whole Genome Sequence of Nocardia Iowensis.</title>
        <authorList>
            <person name="Lamm A."/>
            <person name="Collins-Fairclough A.M."/>
            <person name="Bunk B."/>
            <person name="Sproer C."/>
        </authorList>
    </citation>
    <scope>NUCLEOTIDE SEQUENCE [LARGE SCALE GENOMIC DNA]</scope>
    <source>
        <strain evidence="8 9">NRRL 5646</strain>
    </source>
</reference>
<name>A0ABX8RLA0_NOCIO</name>
<dbReference type="Pfam" id="PF04542">
    <property type="entry name" value="Sigma70_r2"/>
    <property type="match status" value="1"/>
</dbReference>
<evidence type="ECO:0000259" key="7">
    <source>
        <dbReference type="Pfam" id="PF08281"/>
    </source>
</evidence>
<evidence type="ECO:0000256" key="1">
    <source>
        <dbReference type="ARBA" id="ARBA00010641"/>
    </source>
</evidence>
<comment type="similarity">
    <text evidence="1">Belongs to the sigma-70 factor family. ECF subfamily.</text>
</comment>
<accession>A0ABX8RLA0</accession>
<keyword evidence="9" id="KW-1185">Reference proteome</keyword>
<dbReference type="PANTHER" id="PTHR30173:SF43">
    <property type="entry name" value="ECF RNA POLYMERASE SIGMA FACTOR SIGI-RELATED"/>
    <property type="match status" value="1"/>
</dbReference>
<evidence type="ECO:0000259" key="6">
    <source>
        <dbReference type="Pfam" id="PF04542"/>
    </source>
</evidence>
<dbReference type="PANTHER" id="PTHR30173">
    <property type="entry name" value="SIGMA 19 FACTOR"/>
    <property type="match status" value="1"/>
</dbReference>
<evidence type="ECO:0000313" key="8">
    <source>
        <dbReference type="EMBL" id="QXN89702.1"/>
    </source>
</evidence>
<keyword evidence="2" id="KW-0805">Transcription regulation</keyword>
<dbReference type="InterPro" id="IPR052704">
    <property type="entry name" value="ECF_Sigma-70_Domain"/>
</dbReference>
<evidence type="ECO:0000313" key="9">
    <source>
        <dbReference type="Proteomes" id="UP000694257"/>
    </source>
</evidence>
<dbReference type="InterPro" id="IPR007627">
    <property type="entry name" value="RNA_pol_sigma70_r2"/>
</dbReference>
<keyword evidence="5" id="KW-0804">Transcription</keyword>
<feature type="domain" description="RNA polymerase sigma factor 70 region 4 type 2" evidence="7">
    <location>
        <begin position="109"/>
        <end position="159"/>
    </location>
</feature>